<dbReference type="GO" id="GO:0008658">
    <property type="term" value="F:penicillin binding"/>
    <property type="evidence" value="ECO:0007669"/>
    <property type="project" value="InterPro"/>
</dbReference>
<evidence type="ECO:0000259" key="5">
    <source>
        <dbReference type="Pfam" id="PF03717"/>
    </source>
</evidence>
<evidence type="ECO:0008006" key="8">
    <source>
        <dbReference type="Google" id="ProtNLM"/>
    </source>
</evidence>
<dbReference type="InterPro" id="IPR005311">
    <property type="entry name" value="PBP_dimer"/>
</dbReference>
<sequence length="567" mass="62588">MKNWRLTLFILLFFIAALVIIGRLFYLQVVNHKFYQAQALGQQTGFTEVFGTRGEVFFKNSKDNHGAFGIADAKSLAINKDKWLLSAVPGNVKDKSAVALLLSNAIGDSKESILSRLEKPGSYVVIKKDLVESQIQAIKNTNIEGVTLEAVPSRYYPQKNTASQVVGFYGGALEGQYGIEGYYEDLLKGKRGIEERKKGLSIINSDQAANLNGSDLYLTLDYNIQFQAESLLKEEKIKNNIASGQIIVIKPDSGRILAMANFPSFDPNAYSKERDLAIFQNSAIQKLFEPGSVFKPFTMAMVLQENKATPATTFIDTGSVTIGPDTIRNFNHEVYGKRDLSGILEKSINTGAVFLSSLISHQTFSDYLDVFGFNDKTGIDLQGEVASQNELLKHGSDFGFATASFGQGVEMTPIQLVRAFCVFANGGKMPKPYIVEKIVHGQEEEITQPRILTSVISPETVSEVTTMLINVVEKGYGDGARIPGYYLAGKTGTAQVPFENKKGYYPDKTIQSFIGYGPALKPQFLILVKLDDPKVPKSALSAVPVFKKLAQYIINYWQIPPDYDVTR</sequence>
<proteinExistence type="predicted"/>
<dbReference type="GO" id="GO:0005886">
    <property type="term" value="C:plasma membrane"/>
    <property type="evidence" value="ECO:0007669"/>
    <property type="project" value="TreeGrafter"/>
</dbReference>
<dbReference type="SUPFAM" id="SSF56601">
    <property type="entry name" value="beta-lactamase/transpeptidase-like"/>
    <property type="match status" value="1"/>
</dbReference>
<dbReference type="STRING" id="1802214.A2908_02940"/>
<name>A0A1G2IG52_9BACT</name>
<dbReference type="AlphaFoldDB" id="A0A1G2IG52"/>
<dbReference type="PANTHER" id="PTHR30627:SF1">
    <property type="entry name" value="PEPTIDOGLYCAN D,D-TRANSPEPTIDASE FTSI"/>
    <property type="match status" value="1"/>
</dbReference>
<dbReference type="EMBL" id="MHPA01000008">
    <property type="protein sequence ID" value="OGZ73746.1"/>
    <property type="molecule type" value="Genomic_DNA"/>
</dbReference>
<dbReference type="GO" id="GO:0071555">
    <property type="term" value="P:cell wall organization"/>
    <property type="evidence" value="ECO:0007669"/>
    <property type="project" value="TreeGrafter"/>
</dbReference>
<evidence type="ECO:0000256" key="2">
    <source>
        <dbReference type="ARBA" id="ARBA00023136"/>
    </source>
</evidence>
<feature type="transmembrane region" description="Helical" evidence="3">
    <location>
        <begin position="6"/>
        <end position="26"/>
    </location>
</feature>
<dbReference type="Proteomes" id="UP000176774">
    <property type="component" value="Unassembled WGS sequence"/>
</dbReference>
<evidence type="ECO:0000313" key="6">
    <source>
        <dbReference type="EMBL" id="OGZ73746.1"/>
    </source>
</evidence>
<dbReference type="Pfam" id="PF03717">
    <property type="entry name" value="PBP_dimer"/>
    <property type="match status" value="1"/>
</dbReference>
<feature type="domain" description="Penicillin-binding protein dimerisation" evidence="5">
    <location>
        <begin position="72"/>
        <end position="196"/>
    </location>
</feature>
<evidence type="ECO:0000313" key="7">
    <source>
        <dbReference type="Proteomes" id="UP000176774"/>
    </source>
</evidence>
<dbReference type="InterPro" id="IPR012338">
    <property type="entry name" value="Beta-lactam/transpept-like"/>
</dbReference>
<dbReference type="Pfam" id="PF00905">
    <property type="entry name" value="Transpeptidase"/>
    <property type="match status" value="1"/>
</dbReference>
<dbReference type="InterPro" id="IPR036138">
    <property type="entry name" value="PBP_dimer_sf"/>
</dbReference>
<evidence type="ECO:0000256" key="1">
    <source>
        <dbReference type="ARBA" id="ARBA00004370"/>
    </source>
</evidence>
<keyword evidence="3" id="KW-1133">Transmembrane helix</keyword>
<keyword evidence="2 3" id="KW-0472">Membrane</keyword>
<dbReference type="Gene3D" id="3.90.1310.10">
    <property type="entry name" value="Penicillin-binding protein 2a (Domain 2)"/>
    <property type="match status" value="1"/>
</dbReference>
<organism evidence="6 7">
    <name type="scientific">Candidatus Staskawiczbacteria bacterium RIFCSPLOWO2_01_FULL_38_12b</name>
    <dbReference type="NCBI Taxonomy" id="1802214"/>
    <lineage>
        <taxon>Bacteria</taxon>
        <taxon>Candidatus Staskawicziibacteriota</taxon>
    </lineage>
</organism>
<gene>
    <name evidence="6" type="ORF">A2908_02940</name>
</gene>
<keyword evidence="3" id="KW-0812">Transmembrane</keyword>
<reference evidence="6 7" key="1">
    <citation type="journal article" date="2016" name="Nat. Commun.">
        <title>Thousands of microbial genomes shed light on interconnected biogeochemical processes in an aquifer system.</title>
        <authorList>
            <person name="Anantharaman K."/>
            <person name="Brown C.T."/>
            <person name="Hug L.A."/>
            <person name="Sharon I."/>
            <person name="Castelle C.J."/>
            <person name="Probst A.J."/>
            <person name="Thomas B.C."/>
            <person name="Singh A."/>
            <person name="Wilkins M.J."/>
            <person name="Karaoz U."/>
            <person name="Brodie E.L."/>
            <person name="Williams K.H."/>
            <person name="Hubbard S.S."/>
            <person name="Banfield J.F."/>
        </authorList>
    </citation>
    <scope>NUCLEOTIDE SEQUENCE [LARGE SCALE GENOMIC DNA]</scope>
</reference>
<dbReference type="InterPro" id="IPR001460">
    <property type="entry name" value="PCN-bd_Tpept"/>
</dbReference>
<dbReference type="SUPFAM" id="SSF56519">
    <property type="entry name" value="Penicillin binding protein dimerisation domain"/>
    <property type="match status" value="1"/>
</dbReference>
<dbReference type="Gene3D" id="3.40.710.10">
    <property type="entry name" value="DD-peptidase/beta-lactamase superfamily"/>
    <property type="match status" value="1"/>
</dbReference>
<dbReference type="InterPro" id="IPR050515">
    <property type="entry name" value="Beta-lactam/transpept"/>
</dbReference>
<feature type="domain" description="Penicillin-binding protein transpeptidase" evidence="4">
    <location>
        <begin position="246"/>
        <end position="549"/>
    </location>
</feature>
<comment type="subcellular location">
    <subcellularLocation>
        <location evidence="1">Membrane</location>
    </subcellularLocation>
</comment>
<evidence type="ECO:0000259" key="4">
    <source>
        <dbReference type="Pfam" id="PF00905"/>
    </source>
</evidence>
<evidence type="ECO:0000256" key="3">
    <source>
        <dbReference type="SAM" id="Phobius"/>
    </source>
</evidence>
<accession>A0A1G2IG52</accession>
<dbReference type="Gene3D" id="3.30.450.330">
    <property type="match status" value="1"/>
</dbReference>
<comment type="caution">
    <text evidence="6">The sequence shown here is derived from an EMBL/GenBank/DDBJ whole genome shotgun (WGS) entry which is preliminary data.</text>
</comment>
<dbReference type="PANTHER" id="PTHR30627">
    <property type="entry name" value="PEPTIDOGLYCAN D,D-TRANSPEPTIDASE"/>
    <property type="match status" value="1"/>
</dbReference>
<protein>
    <recommendedName>
        <fullName evidence="8">Penicillin-binding protein transpeptidase domain-containing protein</fullName>
    </recommendedName>
</protein>